<dbReference type="Pfam" id="PF00171">
    <property type="entry name" value="Aldedh"/>
    <property type="match status" value="1"/>
</dbReference>
<evidence type="ECO:0000256" key="1">
    <source>
        <dbReference type="ARBA" id="ARBA00009986"/>
    </source>
</evidence>
<proteinExistence type="inferred from homology"/>
<keyword evidence="8" id="KW-1185">Reference proteome</keyword>
<dbReference type="PANTHER" id="PTHR42986:SF1">
    <property type="entry name" value="BENZALDEHYDE DEHYDROGENASE YFMT"/>
    <property type="match status" value="1"/>
</dbReference>
<dbReference type="AlphaFoldDB" id="A0A4Y9ZAT1"/>
<dbReference type="GO" id="GO:0016620">
    <property type="term" value="F:oxidoreductase activity, acting on the aldehyde or oxo group of donors, NAD or NADP as acceptor"/>
    <property type="evidence" value="ECO:0007669"/>
    <property type="project" value="InterPro"/>
</dbReference>
<reference evidence="7 8" key="1">
    <citation type="submission" date="2019-02" db="EMBL/GenBank/DDBJ databases">
        <title>Genome sequencing of the rare red list fungi Dentipellis fragilis.</title>
        <authorList>
            <person name="Buettner E."/>
            <person name="Kellner H."/>
        </authorList>
    </citation>
    <scope>NUCLEOTIDE SEQUENCE [LARGE SCALE GENOMIC DNA]</scope>
    <source>
        <strain evidence="7 8">DSM 105465</strain>
    </source>
</reference>
<dbReference type="PROSITE" id="PS00687">
    <property type="entry name" value="ALDEHYDE_DEHYDR_GLU"/>
    <property type="match status" value="1"/>
</dbReference>
<dbReference type="Proteomes" id="UP000298327">
    <property type="component" value="Unassembled WGS sequence"/>
</dbReference>
<dbReference type="InterPro" id="IPR029510">
    <property type="entry name" value="Ald_DH_CS_GLU"/>
</dbReference>
<dbReference type="EMBL" id="SEOQ01000032">
    <property type="protein sequence ID" value="TFY71895.1"/>
    <property type="molecule type" value="Genomic_DNA"/>
</dbReference>
<evidence type="ECO:0000313" key="8">
    <source>
        <dbReference type="Proteomes" id="UP000298327"/>
    </source>
</evidence>
<comment type="caution">
    <text evidence="7">The sequence shown here is derived from an EMBL/GenBank/DDBJ whole genome shotgun (WGS) entry which is preliminary data.</text>
</comment>
<gene>
    <name evidence="7" type="ORF">EVG20_g1109</name>
</gene>
<evidence type="ECO:0000256" key="5">
    <source>
        <dbReference type="RuleBase" id="RU003345"/>
    </source>
</evidence>
<feature type="domain" description="Aldehyde dehydrogenase" evidence="6">
    <location>
        <begin position="141"/>
        <end position="385"/>
    </location>
</feature>
<feature type="active site" evidence="4">
    <location>
        <position position="375"/>
    </location>
</feature>
<evidence type="ECO:0000256" key="2">
    <source>
        <dbReference type="ARBA" id="ARBA00023002"/>
    </source>
</evidence>
<accession>A0A4Y9ZAT1</accession>
<dbReference type="InterPro" id="IPR016161">
    <property type="entry name" value="Ald_DH/histidinol_DH"/>
</dbReference>
<dbReference type="STRING" id="205917.A0A4Y9ZAT1"/>
<dbReference type="InterPro" id="IPR015590">
    <property type="entry name" value="Aldehyde_DH_dom"/>
</dbReference>
<keyword evidence="2 5" id="KW-0560">Oxidoreductase</keyword>
<evidence type="ECO:0000313" key="7">
    <source>
        <dbReference type="EMBL" id="TFY71895.1"/>
    </source>
</evidence>
<dbReference type="InterPro" id="IPR016163">
    <property type="entry name" value="Ald_DH_C"/>
</dbReference>
<dbReference type="InterPro" id="IPR016162">
    <property type="entry name" value="Ald_DH_N"/>
</dbReference>
<dbReference type="OrthoDB" id="310895at2759"/>
<name>A0A4Y9ZAT1_9AGAM</name>
<keyword evidence="3" id="KW-0520">NAD</keyword>
<evidence type="ECO:0000256" key="3">
    <source>
        <dbReference type="ARBA" id="ARBA00023027"/>
    </source>
</evidence>
<comment type="similarity">
    <text evidence="1 5">Belongs to the aldehyde dehydrogenase family.</text>
</comment>
<sequence length="584" mass="63558">MPNFVDFKPRPGVGVLGVPVEFASEDGHCAGRLGSLSRGDRSGAVGYTKMNDTLLPSTPARSGVMQFPEYRREVSRRLPSDECPSSGCRIQQRRNHLRTLPLSRFRPGGVVVVRTPPTMSSAVPLVQLLVHGVRRAACNRATFPVYNSYSNKLVTNSASASSEDAHAAVESAHRAFPAWEATPPHERRDVFLRAASIMESDRWRKEVAESMLSETSSTVPWQMYNTMSAPNVVRGFAAMVNELKGETFQSVVPGGQVFIQRRGQGVIYSMCPWNSPVTLTLRGVVVPLICGNTVVLKPSEHSPRTQSLVVDAFQEAGLPAGVLNFLPMSREDSPRLTAEIIAHPHVKNVTFTGSDTVGKKIAEQASRHLKPCILELGGKSPAVVCMSTERVIVQRPVAEKLISKLKARIATLGWKAGDPRTSFVPPLFSERSAENVRDLLQEAKAAGAKILLGDGERSGAVVQPHMVTGVRPGMRLWERESFGPVMLIAVVDTVEEAIELANATEYTLTSSIWTKDLYNAMNIASRIRAAAANINGPTVHVELLNGNSGLGGASGYGCFDVQHLTDRRMIVLHPPERSYPVPHL</sequence>
<evidence type="ECO:0000259" key="6">
    <source>
        <dbReference type="Pfam" id="PF00171"/>
    </source>
</evidence>
<dbReference type="Gene3D" id="3.40.605.10">
    <property type="entry name" value="Aldehyde Dehydrogenase, Chain A, domain 1"/>
    <property type="match status" value="1"/>
</dbReference>
<dbReference type="Gene3D" id="3.40.309.10">
    <property type="entry name" value="Aldehyde Dehydrogenase, Chain A, domain 2"/>
    <property type="match status" value="1"/>
</dbReference>
<protein>
    <recommendedName>
        <fullName evidence="6">Aldehyde dehydrogenase domain-containing protein</fullName>
    </recommendedName>
</protein>
<dbReference type="PANTHER" id="PTHR42986">
    <property type="entry name" value="BENZALDEHYDE DEHYDROGENASE YFMT"/>
    <property type="match status" value="1"/>
</dbReference>
<organism evidence="7 8">
    <name type="scientific">Dentipellis fragilis</name>
    <dbReference type="NCBI Taxonomy" id="205917"/>
    <lineage>
        <taxon>Eukaryota</taxon>
        <taxon>Fungi</taxon>
        <taxon>Dikarya</taxon>
        <taxon>Basidiomycota</taxon>
        <taxon>Agaricomycotina</taxon>
        <taxon>Agaricomycetes</taxon>
        <taxon>Russulales</taxon>
        <taxon>Hericiaceae</taxon>
        <taxon>Dentipellis</taxon>
    </lineage>
</organism>
<evidence type="ECO:0000256" key="4">
    <source>
        <dbReference type="PROSITE-ProRule" id="PRU10007"/>
    </source>
</evidence>
<dbReference type="SUPFAM" id="SSF53720">
    <property type="entry name" value="ALDH-like"/>
    <property type="match status" value="1"/>
</dbReference>